<dbReference type="PROSITE" id="PS51078">
    <property type="entry name" value="ICLR_ED"/>
    <property type="match status" value="1"/>
</dbReference>
<gene>
    <name evidence="6" type="ORF">IQ19_00387</name>
</gene>
<dbReference type="PANTHER" id="PTHR30136">
    <property type="entry name" value="HELIX-TURN-HELIX TRANSCRIPTIONAL REGULATOR, ICLR FAMILY"/>
    <property type="match status" value="1"/>
</dbReference>
<keyword evidence="3" id="KW-0804">Transcription</keyword>
<dbReference type="RefSeq" id="WP_144539334.1">
    <property type="nucleotide sequence ID" value="NZ_CBCSDC010000047.1"/>
</dbReference>
<dbReference type="Pfam" id="PF09339">
    <property type="entry name" value="HTH_IclR"/>
    <property type="match status" value="1"/>
</dbReference>
<dbReference type="GO" id="GO:0003677">
    <property type="term" value="F:DNA binding"/>
    <property type="evidence" value="ECO:0007669"/>
    <property type="project" value="UniProtKB-KW"/>
</dbReference>
<dbReference type="InterPro" id="IPR050707">
    <property type="entry name" value="HTH_MetabolicPath_Reg"/>
</dbReference>
<dbReference type="InterPro" id="IPR036390">
    <property type="entry name" value="WH_DNA-bd_sf"/>
</dbReference>
<dbReference type="InterPro" id="IPR005471">
    <property type="entry name" value="Tscrpt_reg_IclR_N"/>
</dbReference>
<dbReference type="GO" id="GO:0003700">
    <property type="term" value="F:DNA-binding transcription factor activity"/>
    <property type="evidence" value="ECO:0007669"/>
    <property type="project" value="TreeGrafter"/>
</dbReference>
<keyword evidence="1" id="KW-0805">Transcription regulation</keyword>
<comment type="caution">
    <text evidence="6">The sequence shown here is derived from an EMBL/GenBank/DDBJ whole genome shotgun (WGS) entry which is preliminary data.</text>
</comment>
<evidence type="ECO:0000256" key="3">
    <source>
        <dbReference type="ARBA" id="ARBA00023163"/>
    </source>
</evidence>
<evidence type="ECO:0000256" key="1">
    <source>
        <dbReference type="ARBA" id="ARBA00023015"/>
    </source>
</evidence>
<organism evidence="6 7">
    <name type="scientific">Cytobacillus oceanisediminis</name>
    <dbReference type="NCBI Taxonomy" id="665099"/>
    <lineage>
        <taxon>Bacteria</taxon>
        <taxon>Bacillati</taxon>
        <taxon>Bacillota</taxon>
        <taxon>Bacilli</taxon>
        <taxon>Bacillales</taxon>
        <taxon>Bacillaceae</taxon>
        <taxon>Cytobacillus</taxon>
    </lineage>
</organism>
<dbReference type="Gene3D" id="3.30.450.40">
    <property type="match status" value="1"/>
</dbReference>
<keyword evidence="7" id="KW-1185">Reference proteome</keyword>
<feature type="domain" description="IclR-ED" evidence="5">
    <location>
        <begin position="76"/>
        <end position="265"/>
    </location>
</feature>
<name>A0A562K6A0_9BACI</name>
<dbReference type="Gene3D" id="1.10.10.10">
    <property type="entry name" value="Winged helix-like DNA-binding domain superfamily/Winged helix DNA-binding domain"/>
    <property type="match status" value="1"/>
</dbReference>
<dbReference type="EMBL" id="VLKI01000001">
    <property type="protein sequence ID" value="TWH90937.1"/>
    <property type="molecule type" value="Genomic_DNA"/>
</dbReference>
<dbReference type="OrthoDB" id="9791752at2"/>
<dbReference type="Pfam" id="PF01614">
    <property type="entry name" value="IclR_C"/>
    <property type="match status" value="1"/>
</dbReference>
<feature type="domain" description="HTH iclR-type" evidence="4">
    <location>
        <begin position="12"/>
        <end position="75"/>
    </location>
</feature>
<dbReference type="InterPro" id="IPR029016">
    <property type="entry name" value="GAF-like_dom_sf"/>
</dbReference>
<dbReference type="SUPFAM" id="SSF55781">
    <property type="entry name" value="GAF domain-like"/>
    <property type="match status" value="1"/>
</dbReference>
<protein>
    <submittedName>
        <fullName evidence="6">IclR family transcriptional regulator</fullName>
    </submittedName>
</protein>
<dbReference type="AlphaFoldDB" id="A0A562K6A0"/>
<dbReference type="SUPFAM" id="SSF46785">
    <property type="entry name" value="Winged helix' DNA-binding domain"/>
    <property type="match status" value="1"/>
</dbReference>
<sequence>MSELEKKNSNFIPSVYSALNILEFLTKEKHKQSTLTELSSALGISKSTCLRILKTLELKDYVHFDPISKRYKLGSYLISLGLRSKEMNDFMNTSISYLPTICEEVKQTVVLAKRNDNLHLAYIAKEEPDQQIRLTISPGETFPIIGGAVGKSYLAHLPDSEISKIIAEFMVDGHLPRFTENTITNPEKFIEELKTIRQEGIAETNSEHTQGIHAISCPIFNGRSEVVLSVGILLHSTFSNSLSDLTYYKGALRKHAHHLEALITRYF</sequence>
<evidence type="ECO:0000313" key="6">
    <source>
        <dbReference type="EMBL" id="TWH90937.1"/>
    </source>
</evidence>
<evidence type="ECO:0000256" key="2">
    <source>
        <dbReference type="ARBA" id="ARBA00023125"/>
    </source>
</evidence>
<dbReference type="GeneID" id="65401673"/>
<reference evidence="6 7" key="1">
    <citation type="journal article" date="2015" name="Stand. Genomic Sci.">
        <title>Genomic Encyclopedia of Bacterial and Archaeal Type Strains, Phase III: the genomes of soil and plant-associated and newly described type strains.</title>
        <authorList>
            <person name="Whitman W.B."/>
            <person name="Woyke T."/>
            <person name="Klenk H.P."/>
            <person name="Zhou Y."/>
            <person name="Lilburn T.G."/>
            <person name="Beck B.J."/>
            <person name="De Vos P."/>
            <person name="Vandamme P."/>
            <person name="Eisen J.A."/>
            <person name="Garrity G."/>
            <person name="Hugenholtz P."/>
            <person name="Kyrpides N.C."/>
        </authorList>
    </citation>
    <scope>NUCLEOTIDE SEQUENCE [LARGE SCALE GENOMIC DNA]</scope>
    <source>
        <strain evidence="6 7">CGMCC 1.10115</strain>
    </source>
</reference>
<dbReference type="Proteomes" id="UP000318667">
    <property type="component" value="Unassembled WGS sequence"/>
</dbReference>
<proteinExistence type="predicted"/>
<dbReference type="PROSITE" id="PS51077">
    <property type="entry name" value="HTH_ICLR"/>
    <property type="match status" value="1"/>
</dbReference>
<dbReference type="GO" id="GO:0045892">
    <property type="term" value="P:negative regulation of DNA-templated transcription"/>
    <property type="evidence" value="ECO:0007669"/>
    <property type="project" value="TreeGrafter"/>
</dbReference>
<dbReference type="InterPro" id="IPR014757">
    <property type="entry name" value="Tscrpt_reg_IclR_C"/>
</dbReference>
<dbReference type="PANTHER" id="PTHR30136:SF24">
    <property type="entry name" value="HTH-TYPE TRANSCRIPTIONAL REPRESSOR ALLR"/>
    <property type="match status" value="1"/>
</dbReference>
<evidence type="ECO:0000259" key="5">
    <source>
        <dbReference type="PROSITE" id="PS51078"/>
    </source>
</evidence>
<dbReference type="InterPro" id="IPR036388">
    <property type="entry name" value="WH-like_DNA-bd_sf"/>
</dbReference>
<evidence type="ECO:0000259" key="4">
    <source>
        <dbReference type="PROSITE" id="PS51077"/>
    </source>
</evidence>
<accession>A0A562K6A0</accession>
<evidence type="ECO:0000313" key="7">
    <source>
        <dbReference type="Proteomes" id="UP000318667"/>
    </source>
</evidence>
<keyword evidence="2" id="KW-0238">DNA-binding</keyword>
<dbReference type="SMART" id="SM00346">
    <property type="entry name" value="HTH_ICLR"/>
    <property type="match status" value="1"/>
</dbReference>